<proteinExistence type="predicted"/>
<name>A0A6J5CF43_9BURK</name>
<accession>A0A6J5CF43</accession>
<dbReference type="Proteomes" id="UP000494249">
    <property type="component" value="Unassembled WGS sequence"/>
</dbReference>
<dbReference type="EMBL" id="CADIKB010000046">
    <property type="protein sequence ID" value="CAB3733437.1"/>
    <property type="molecule type" value="Genomic_DNA"/>
</dbReference>
<gene>
    <name evidence="1" type="ORF">LMG22037_05798</name>
</gene>
<dbReference type="AlphaFoldDB" id="A0A6J5CF43"/>
<protein>
    <submittedName>
        <fullName evidence="1">Uncharacterized protein</fullName>
    </submittedName>
</protein>
<evidence type="ECO:0000313" key="2">
    <source>
        <dbReference type="Proteomes" id="UP000494249"/>
    </source>
</evidence>
<reference evidence="1 2" key="1">
    <citation type="submission" date="2020-04" db="EMBL/GenBank/DDBJ databases">
        <authorList>
            <person name="De Canck E."/>
        </authorList>
    </citation>
    <scope>NUCLEOTIDE SEQUENCE [LARGE SCALE GENOMIC DNA]</scope>
    <source>
        <strain evidence="1 2">LMG 22037</strain>
    </source>
</reference>
<organism evidence="1 2">
    <name type="scientific">Paraburkholderia phenoliruptrix</name>
    <dbReference type="NCBI Taxonomy" id="252970"/>
    <lineage>
        <taxon>Bacteria</taxon>
        <taxon>Pseudomonadati</taxon>
        <taxon>Pseudomonadota</taxon>
        <taxon>Betaproteobacteria</taxon>
        <taxon>Burkholderiales</taxon>
        <taxon>Burkholderiaceae</taxon>
        <taxon>Paraburkholderia</taxon>
    </lineage>
</organism>
<evidence type="ECO:0000313" key="1">
    <source>
        <dbReference type="EMBL" id="CAB3733437.1"/>
    </source>
</evidence>
<sequence length="70" mass="7391">MASTTYHIHIPIATLLAMSDVELADTLSPGTAVELRAMLVCMKAAGKTVFTGDNCDRQGADGACLGHRRD</sequence>
<dbReference type="RefSeq" id="WP_035482999.1">
    <property type="nucleotide sequence ID" value="NZ_CADFGL010000043.1"/>
</dbReference>